<keyword evidence="5" id="KW-1185">Reference proteome</keyword>
<dbReference type="Gene3D" id="1.20.1090.10">
    <property type="entry name" value="Dehydroquinate synthase-like - alpha domain"/>
    <property type="match status" value="1"/>
</dbReference>
<dbReference type="AlphaFoldDB" id="A0A1M4T3E9"/>
<organism evidence="4 5">
    <name type="scientific">Caloramator proteoclasticus DSM 10124</name>
    <dbReference type="NCBI Taxonomy" id="1121262"/>
    <lineage>
        <taxon>Bacteria</taxon>
        <taxon>Bacillati</taxon>
        <taxon>Bacillota</taxon>
        <taxon>Clostridia</taxon>
        <taxon>Eubacteriales</taxon>
        <taxon>Clostridiaceae</taxon>
        <taxon>Caloramator</taxon>
    </lineage>
</organism>
<keyword evidence="1" id="KW-0560">Oxidoreductase</keyword>
<dbReference type="InterPro" id="IPR001670">
    <property type="entry name" value="ADH_Fe/GldA"/>
</dbReference>
<sequence length="400" mass="44192">MLWETKMPINEVREIRCKTTVFFGVGAIKKIFDICKDLKERGIDKVVVVTGKGAYEKTGAWKYVVDAFKEYGIEYALYNKVTPNPTTHQVDEATQLGRELGAKAVIGIGGGSPIDAAKSVAILLEYPDKNCQELYEYKFTPNKAVPIIAINLTHGTGTEADRFAVVSIPENEYKPAIAYDCIYPLYSIDDPALMTMLPRNQTLYVSVDAINHIIEAATTKSTNPYSVLLAKETFRLISKYLPQALMHPEDLTARYYLLYASMIAGISFDNGLLHFTHALEHPLSAVKPELAHGLGLGMLLPAVIKHIYPACSEVLADILSPIAPDLMGVPGEAEYAAEAMENWLNQMGLVEKLTDLGFGEEDLDKLTDLAMNTPSLDLLLSMAPIPATRETIRRIYEDSL</sequence>
<dbReference type="Pfam" id="PF00465">
    <property type="entry name" value="Fe-ADH"/>
    <property type="match status" value="1"/>
</dbReference>
<accession>A0A1M4T3E9</accession>
<dbReference type="GO" id="GO:0005829">
    <property type="term" value="C:cytosol"/>
    <property type="evidence" value="ECO:0007669"/>
    <property type="project" value="TreeGrafter"/>
</dbReference>
<name>A0A1M4T3E9_9CLOT</name>
<evidence type="ECO:0000313" key="5">
    <source>
        <dbReference type="Proteomes" id="UP000184423"/>
    </source>
</evidence>
<dbReference type="PANTHER" id="PTHR43633">
    <property type="entry name" value="ALCOHOL DEHYDROGENASE YQHD"/>
    <property type="match status" value="1"/>
</dbReference>
<dbReference type="GO" id="GO:0046872">
    <property type="term" value="F:metal ion binding"/>
    <property type="evidence" value="ECO:0007669"/>
    <property type="project" value="InterPro"/>
</dbReference>
<dbReference type="Pfam" id="PF25137">
    <property type="entry name" value="ADH_Fe_C"/>
    <property type="match status" value="1"/>
</dbReference>
<dbReference type="EMBL" id="FQVG01000003">
    <property type="protein sequence ID" value="SHE38878.1"/>
    <property type="molecule type" value="Genomic_DNA"/>
</dbReference>
<dbReference type="GO" id="GO:0008106">
    <property type="term" value="F:alcohol dehydrogenase (NADP+) activity"/>
    <property type="evidence" value="ECO:0007669"/>
    <property type="project" value="TreeGrafter"/>
</dbReference>
<feature type="domain" description="Alcohol dehydrogenase iron-type/glycerol dehydrogenase GldA" evidence="2">
    <location>
        <begin position="19"/>
        <end position="191"/>
    </location>
</feature>
<feature type="domain" description="Fe-containing alcohol dehydrogenase-like C-terminal" evidence="3">
    <location>
        <begin position="204"/>
        <end position="399"/>
    </location>
</feature>
<evidence type="ECO:0000259" key="3">
    <source>
        <dbReference type="Pfam" id="PF25137"/>
    </source>
</evidence>
<dbReference type="Proteomes" id="UP000184423">
    <property type="component" value="Unassembled WGS sequence"/>
</dbReference>
<dbReference type="InterPro" id="IPR056798">
    <property type="entry name" value="ADH_Fe_C"/>
</dbReference>
<dbReference type="InterPro" id="IPR044731">
    <property type="entry name" value="BDH-like"/>
</dbReference>
<dbReference type="PANTHER" id="PTHR43633:SF1">
    <property type="entry name" value="ALCOHOL DEHYDROGENASE YQHD"/>
    <property type="match status" value="1"/>
</dbReference>
<evidence type="ECO:0000256" key="1">
    <source>
        <dbReference type="ARBA" id="ARBA00023002"/>
    </source>
</evidence>
<dbReference type="Gene3D" id="3.40.50.1970">
    <property type="match status" value="1"/>
</dbReference>
<dbReference type="InterPro" id="IPR045910">
    <property type="entry name" value="AdhA-like"/>
</dbReference>
<evidence type="ECO:0000259" key="2">
    <source>
        <dbReference type="Pfam" id="PF00465"/>
    </source>
</evidence>
<dbReference type="CDD" id="cd08186">
    <property type="entry name" value="Fe-ADH-like"/>
    <property type="match status" value="1"/>
</dbReference>
<gene>
    <name evidence="4" type="ORF">SAMN02746091_00298</name>
</gene>
<dbReference type="SUPFAM" id="SSF56796">
    <property type="entry name" value="Dehydroquinate synthase-like"/>
    <property type="match status" value="1"/>
</dbReference>
<dbReference type="GO" id="GO:1990002">
    <property type="term" value="F:methylglyoxal reductase (NADPH) (acetol producing) activity"/>
    <property type="evidence" value="ECO:0007669"/>
    <property type="project" value="TreeGrafter"/>
</dbReference>
<reference evidence="5" key="1">
    <citation type="submission" date="2016-11" db="EMBL/GenBank/DDBJ databases">
        <authorList>
            <person name="Varghese N."/>
            <person name="Submissions S."/>
        </authorList>
    </citation>
    <scope>NUCLEOTIDE SEQUENCE [LARGE SCALE GENOMIC DNA]</scope>
    <source>
        <strain evidence="5">DSM 10124</strain>
    </source>
</reference>
<protein>
    <submittedName>
        <fullName evidence="4">Alcohol dehydrogenase, class IV</fullName>
    </submittedName>
</protein>
<dbReference type="FunFam" id="3.40.50.1970:FF:000003">
    <property type="entry name" value="Alcohol dehydrogenase, iron-containing"/>
    <property type="match status" value="1"/>
</dbReference>
<dbReference type="GO" id="GO:1990362">
    <property type="term" value="F:butanol dehydrogenase (NAD+) activity"/>
    <property type="evidence" value="ECO:0007669"/>
    <property type="project" value="InterPro"/>
</dbReference>
<evidence type="ECO:0000313" key="4">
    <source>
        <dbReference type="EMBL" id="SHE38878.1"/>
    </source>
</evidence>
<proteinExistence type="predicted"/>